<reference evidence="1 2" key="1">
    <citation type="submission" date="2016-10" db="EMBL/GenBank/DDBJ databases">
        <authorList>
            <person name="de Groot N.N."/>
        </authorList>
    </citation>
    <scope>NUCLEOTIDE SEQUENCE [LARGE SCALE GENOMIC DNA]</scope>
    <source>
        <strain evidence="1 2">CGMCC 4.3519</strain>
    </source>
</reference>
<sequence>MNRVQETYVVSANACMHLVPLGPEPLVEASKRLHRAIGAAARSMAAWDEAHREPSRSRERETADFEAAFAGLNPAYNRFMDQVGHVLQTPALRGD</sequence>
<dbReference type="AlphaFoldDB" id="A0A1H9KEX9"/>
<name>A0A1H9KEX9_9ACTN</name>
<evidence type="ECO:0000313" key="1">
    <source>
        <dbReference type="EMBL" id="SEQ97710.1"/>
    </source>
</evidence>
<organism evidence="1 2">
    <name type="scientific">Streptomyces radiopugnans</name>
    <dbReference type="NCBI Taxonomy" id="403935"/>
    <lineage>
        <taxon>Bacteria</taxon>
        <taxon>Bacillati</taxon>
        <taxon>Actinomycetota</taxon>
        <taxon>Actinomycetes</taxon>
        <taxon>Kitasatosporales</taxon>
        <taxon>Streptomycetaceae</taxon>
        <taxon>Streptomyces</taxon>
    </lineage>
</organism>
<protein>
    <submittedName>
        <fullName evidence="1">Uncharacterized protein</fullName>
    </submittedName>
</protein>
<gene>
    <name evidence="1" type="ORF">SAMN05216481_12319</name>
</gene>
<dbReference type="EMBL" id="FOET01000023">
    <property type="protein sequence ID" value="SEQ97710.1"/>
    <property type="molecule type" value="Genomic_DNA"/>
</dbReference>
<accession>A0A1H9KEX9</accession>
<evidence type="ECO:0000313" key="2">
    <source>
        <dbReference type="Proteomes" id="UP000199055"/>
    </source>
</evidence>
<proteinExistence type="predicted"/>
<keyword evidence="2" id="KW-1185">Reference proteome</keyword>
<dbReference type="Proteomes" id="UP000199055">
    <property type="component" value="Unassembled WGS sequence"/>
</dbReference>